<dbReference type="GO" id="GO:0009002">
    <property type="term" value="F:serine-type D-Ala-D-Ala carboxypeptidase activity"/>
    <property type="evidence" value="ECO:0007669"/>
    <property type="project" value="UniProtKB-EC"/>
</dbReference>
<keyword evidence="15" id="KW-0378">Hydrolase</keyword>
<evidence type="ECO:0000256" key="4">
    <source>
        <dbReference type="ARBA" id="ARBA00007090"/>
    </source>
</evidence>
<evidence type="ECO:0000256" key="1">
    <source>
        <dbReference type="ARBA" id="ARBA00002624"/>
    </source>
</evidence>
<dbReference type="EMBL" id="FOHZ01000008">
    <property type="protein sequence ID" value="SET37535.1"/>
    <property type="molecule type" value="Genomic_DNA"/>
</dbReference>
<comment type="catalytic activity">
    <reaction evidence="26">
        <text>[GlcNAc-(1-&gt;4)-Mur2Ac(oyl-L-Ala-gamma-D-Glu-L-Lys-D-Ala-D-Ala)](n)-di-trans,octa-cis-undecaprenyl diphosphate + beta-D-GlcNAc-(1-&gt;4)-Mur2Ac(oyl-L-Ala-gamma-D-Glu-L-Lys-D-Ala-D-Ala)-di-trans,octa-cis-undecaprenyl diphosphate = [GlcNAc-(1-&gt;4)-Mur2Ac(oyl-L-Ala-gamma-D-Glu-L-Lys-D-Ala-D-Ala)](n+1)-di-trans,octa-cis-undecaprenyl diphosphate + di-trans,octa-cis-undecaprenyl diphosphate + H(+)</text>
        <dbReference type="Rhea" id="RHEA:23708"/>
        <dbReference type="Rhea" id="RHEA-COMP:9602"/>
        <dbReference type="Rhea" id="RHEA-COMP:9603"/>
        <dbReference type="ChEBI" id="CHEBI:15378"/>
        <dbReference type="ChEBI" id="CHEBI:58405"/>
        <dbReference type="ChEBI" id="CHEBI:60033"/>
        <dbReference type="ChEBI" id="CHEBI:78435"/>
        <dbReference type="EC" id="2.4.99.28"/>
    </reaction>
</comment>
<sequence length="830" mass="92031">MSRLITASRFFIWLTIFGASSAMLVAAGFYLHLRPELPAVHQLLDTRLQTPLRIYSSDDKLIAEFGEKRRTPVTIDQIPEQQLQAFLAAEDSRFYEHFGVDFIGLGRAAVELASTGEIQSGGSTITMQVARNYFLTRDRTFARKFNEILLSFQIEKELDKQTILELYLNKIYLGNRAYGLAAASQVYYGKPVDQLNLAQMAMLAGLPKAPSAYNPLANPERARIRRDWILGRMAELGYITEEQRDEARSQPLTARYNTTPTEVDADYVAEMARAEMVARYGDSAYNDGFRVTLTVNSEDQQAATRALQQGLEAYDRRHGYRGPAGTTNQLPGDEATYQEVLEAYPRVEELYPVIITRVSDEEQRAEAWSRHLGKGFIPFETMTWARAYRTANAMGPEPGRVSDVLEEGDIVYVRRQPPSESSEPTESGDNLAEETNSGENEAPVIAPVPMTLAQIPDVEGALISLQAKTGAIRALSGGYSFSQTKYNRAIQARRQPGSTFKPFIYLKALDQGMTPATIYNDSPIVQEGSETEPGWRPKNSGGEFLGPTRLREALYRSRNMVSIRLLQDLGVDETIAFLDKLKLPTDDLPRELSLALGSGSLTPMDMARGFAVIANGGYDVQPYLIQTIENSQGEVLYEASPAILCDTNCDRLRENRPDPIVGFPAIRVAERLADEQSVYLLHSMLKDVITRGTATKARGLERNDLAGKTGTTNDQKDAWFSGFNHEIATTTWVGFDQPATLGFREFGGTAALPIWMDYMSEALAGTPESEMARPGGIVQVRIDPRTGERAAPEQDNAIQEVFRSDNVPEEQAGNGLSGGKDDANLPRNLF</sequence>
<dbReference type="GO" id="GO:0008955">
    <property type="term" value="F:peptidoglycan glycosyltransferase activity"/>
    <property type="evidence" value="ECO:0007669"/>
    <property type="project" value="UniProtKB-EC"/>
</dbReference>
<evidence type="ECO:0000259" key="32">
    <source>
        <dbReference type="Pfam" id="PF17092"/>
    </source>
</evidence>
<evidence type="ECO:0000256" key="27">
    <source>
        <dbReference type="ARBA" id="ARBA00060592"/>
    </source>
</evidence>
<evidence type="ECO:0000256" key="6">
    <source>
        <dbReference type="ARBA" id="ARBA00012448"/>
    </source>
</evidence>
<dbReference type="UniPathway" id="UPA00219"/>
<dbReference type="PANTHER" id="PTHR32282:SF27">
    <property type="entry name" value="PENICILLIN-BINDING PROTEIN 1A"/>
    <property type="match status" value="1"/>
</dbReference>
<proteinExistence type="inferred from homology"/>
<dbReference type="NCBIfam" id="TIGR02074">
    <property type="entry name" value="PBP_1a_fam"/>
    <property type="match status" value="1"/>
</dbReference>
<dbReference type="GO" id="GO:0005886">
    <property type="term" value="C:plasma membrane"/>
    <property type="evidence" value="ECO:0007669"/>
    <property type="project" value="UniProtKB-SubCell"/>
</dbReference>
<dbReference type="GO" id="GO:0008360">
    <property type="term" value="P:regulation of cell shape"/>
    <property type="evidence" value="ECO:0007669"/>
    <property type="project" value="UniProtKB-KW"/>
</dbReference>
<dbReference type="SUPFAM" id="SSF56601">
    <property type="entry name" value="beta-lactamase/transpeptidase-like"/>
    <property type="match status" value="1"/>
</dbReference>
<evidence type="ECO:0000259" key="31">
    <source>
        <dbReference type="Pfam" id="PF00912"/>
    </source>
</evidence>
<evidence type="ECO:0000256" key="26">
    <source>
        <dbReference type="ARBA" id="ARBA00049902"/>
    </source>
</evidence>
<dbReference type="GO" id="GO:0046677">
    <property type="term" value="P:response to antibiotic"/>
    <property type="evidence" value="ECO:0007669"/>
    <property type="project" value="UniProtKB-KW"/>
</dbReference>
<dbReference type="InterPro" id="IPR001460">
    <property type="entry name" value="PCN-bd_Tpept"/>
</dbReference>
<dbReference type="InterPro" id="IPR012340">
    <property type="entry name" value="NA-bd_OB-fold"/>
</dbReference>
<dbReference type="InterPro" id="IPR050396">
    <property type="entry name" value="Glycosyltr_51/Transpeptidase"/>
</dbReference>
<dbReference type="Pfam" id="PF17092">
    <property type="entry name" value="PCB_OB"/>
    <property type="match status" value="1"/>
</dbReference>
<comment type="subcellular location">
    <subcellularLocation>
        <location evidence="2">Cell inner membrane</location>
        <topology evidence="2">Single-pass type II membrane protein</topology>
    </subcellularLocation>
</comment>
<feature type="domain" description="Glycosyl transferase family 51" evidence="31">
    <location>
        <begin position="59"/>
        <end position="233"/>
    </location>
</feature>
<keyword evidence="21" id="KW-0046">Antibiotic resistance</keyword>
<evidence type="ECO:0000256" key="28">
    <source>
        <dbReference type="SAM" id="MobiDB-lite"/>
    </source>
</evidence>
<feature type="domain" description="Penicillin-binding protein OB-like" evidence="32">
    <location>
        <begin position="320"/>
        <end position="458"/>
    </location>
</feature>
<keyword evidence="9" id="KW-0997">Cell inner membrane</keyword>
<dbReference type="PANTHER" id="PTHR32282">
    <property type="entry name" value="BINDING PROTEIN TRANSPEPTIDASE, PUTATIVE-RELATED"/>
    <property type="match status" value="1"/>
</dbReference>
<comment type="similarity">
    <text evidence="5">In the N-terminal section; belongs to the glycosyltransferase 51 family.</text>
</comment>
<keyword evidence="23" id="KW-0961">Cell wall biogenesis/degradation</keyword>
<keyword evidence="11" id="KW-0645">Protease</keyword>
<keyword evidence="34" id="KW-1185">Reference proteome</keyword>
<protein>
    <recommendedName>
        <fullName evidence="7">Penicillin-binding protein 1A</fullName>
        <ecNumber evidence="25">2.4.99.28</ecNumber>
        <ecNumber evidence="6">3.4.16.4</ecNumber>
    </recommendedName>
</protein>
<feature type="region of interest" description="Disordered" evidence="28">
    <location>
        <begin position="802"/>
        <end position="830"/>
    </location>
</feature>
<evidence type="ECO:0000256" key="11">
    <source>
        <dbReference type="ARBA" id="ARBA00022670"/>
    </source>
</evidence>
<keyword evidence="22" id="KW-0511">Multifunctional enzyme</keyword>
<feature type="compositionally biased region" description="Low complexity" evidence="28">
    <location>
        <begin position="418"/>
        <end position="427"/>
    </location>
</feature>
<dbReference type="Gene3D" id="2.40.50.140">
    <property type="entry name" value="Nucleic acid-binding proteins"/>
    <property type="match status" value="1"/>
</dbReference>
<dbReference type="Gene3D" id="1.10.3810.10">
    <property type="entry name" value="Biosynthetic peptidoglycan transglycosylase-like"/>
    <property type="match status" value="1"/>
</dbReference>
<dbReference type="SUPFAM" id="SSF53955">
    <property type="entry name" value="Lysozyme-like"/>
    <property type="match status" value="1"/>
</dbReference>
<keyword evidence="14 29" id="KW-0812">Transmembrane</keyword>
<evidence type="ECO:0000256" key="7">
    <source>
        <dbReference type="ARBA" id="ARBA00018638"/>
    </source>
</evidence>
<gene>
    <name evidence="33" type="ORF">SAMN04487962_108104</name>
</gene>
<keyword evidence="12" id="KW-0328">Glycosyltransferase</keyword>
<name>A0A1I0DYA9_9GAMM</name>
<evidence type="ECO:0000259" key="30">
    <source>
        <dbReference type="Pfam" id="PF00905"/>
    </source>
</evidence>
<feature type="transmembrane region" description="Helical" evidence="29">
    <location>
        <begin position="12"/>
        <end position="33"/>
    </location>
</feature>
<evidence type="ECO:0000256" key="12">
    <source>
        <dbReference type="ARBA" id="ARBA00022676"/>
    </source>
</evidence>
<evidence type="ECO:0000256" key="18">
    <source>
        <dbReference type="ARBA" id="ARBA00022984"/>
    </source>
</evidence>
<evidence type="ECO:0000256" key="21">
    <source>
        <dbReference type="ARBA" id="ARBA00023251"/>
    </source>
</evidence>
<dbReference type="Proteomes" id="UP000198762">
    <property type="component" value="Unassembled WGS sequence"/>
</dbReference>
<dbReference type="Gene3D" id="3.40.710.10">
    <property type="entry name" value="DD-peptidase/beta-lactamase superfamily"/>
    <property type="match status" value="2"/>
</dbReference>
<dbReference type="EC" id="2.4.99.28" evidence="25"/>
<keyword evidence="8" id="KW-1003">Cell membrane</keyword>
<keyword evidence="13" id="KW-0808">Transferase</keyword>
<evidence type="ECO:0000256" key="15">
    <source>
        <dbReference type="ARBA" id="ARBA00022801"/>
    </source>
</evidence>
<dbReference type="FunFam" id="1.10.3810.10:FF:000003">
    <property type="entry name" value="Penicillin-binding protein 1a"/>
    <property type="match status" value="1"/>
</dbReference>
<dbReference type="GO" id="GO:0008658">
    <property type="term" value="F:penicillin binding"/>
    <property type="evidence" value="ECO:0007669"/>
    <property type="project" value="InterPro"/>
</dbReference>
<dbReference type="GO" id="GO:0006508">
    <property type="term" value="P:proteolysis"/>
    <property type="evidence" value="ECO:0007669"/>
    <property type="project" value="UniProtKB-KW"/>
</dbReference>
<dbReference type="InterPro" id="IPR012338">
    <property type="entry name" value="Beta-lactam/transpept-like"/>
</dbReference>
<comment type="catalytic activity">
    <reaction evidence="24">
        <text>Preferential cleavage: (Ac)2-L-Lys-D-Ala-|-D-Ala. Also transpeptidation of peptidyl-alanyl moieties that are N-acyl substituents of D-alanine.</text>
        <dbReference type="EC" id="3.4.16.4"/>
    </reaction>
</comment>
<evidence type="ECO:0000313" key="34">
    <source>
        <dbReference type="Proteomes" id="UP000198762"/>
    </source>
</evidence>
<dbReference type="InterPro" id="IPR023346">
    <property type="entry name" value="Lysozyme-like_dom_sf"/>
</dbReference>
<dbReference type="InterPro" id="IPR001264">
    <property type="entry name" value="Glyco_trans_51"/>
</dbReference>
<evidence type="ECO:0000256" key="16">
    <source>
        <dbReference type="ARBA" id="ARBA00022960"/>
    </source>
</evidence>
<evidence type="ECO:0000256" key="29">
    <source>
        <dbReference type="SAM" id="Phobius"/>
    </source>
</evidence>
<keyword evidence="19 29" id="KW-1133">Transmembrane helix</keyword>
<dbReference type="Pfam" id="PF00905">
    <property type="entry name" value="Transpeptidase"/>
    <property type="match status" value="1"/>
</dbReference>
<dbReference type="OrthoDB" id="9766909at2"/>
<keyword evidence="18" id="KW-0573">Peptidoglycan synthesis</keyword>
<dbReference type="STRING" id="430453.SAMN04487962_108104"/>
<evidence type="ECO:0000256" key="9">
    <source>
        <dbReference type="ARBA" id="ARBA00022519"/>
    </source>
</evidence>
<comment type="pathway">
    <text evidence="3">Cell wall biogenesis; peptidoglycan biosynthesis.</text>
</comment>
<keyword evidence="10" id="KW-0121">Carboxypeptidase</keyword>
<evidence type="ECO:0000256" key="24">
    <source>
        <dbReference type="ARBA" id="ARBA00034000"/>
    </source>
</evidence>
<feature type="domain" description="Penicillin-binding protein transpeptidase" evidence="30">
    <location>
        <begin position="463"/>
        <end position="725"/>
    </location>
</feature>
<dbReference type="GO" id="GO:0071555">
    <property type="term" value="P:cell wall organization"/>
    <property type="evidence" value="ECO:0007669"/>
    <property type="project" value="UniProtKB-KW"/>
</dbReference>
<evidence type="ECO:0000256" key="8">
    <source>
        <dbReference type="ARBA" id="ARBA00022475"/>
    </source>
</evidence>
<evidence type="ECO:0000256" key="14">
    <source>
        <dbReference type="ARBA" id="ARBA00022692"/>
    </source>
</evidence>
<dbReference type="InterPro" id="IPR031376">
    <property type="entry name" value="PCB_OB"/>
</dbReference>
<evidence type="ECO:0000256" key="19">
    <source>
        <dbReference type="ARBA" id="ARBA00022989"/>
    </source>
</evidence>
<evidence type="ECO:0000313" key="33">
    <source>
        <dbReference type="EMBL" id="SET37535.1"/>
    </source>
</evidence>
<dbReference type="GO" id="GO:0009252">
    <property type="term" value="P:peptidoglycan biosynthetic process"/>
    <property type="evidence" value="ECO:0007669"/>
    <property type="project" value="UniProtKB-UniPathway"/>
</dbReference>
<evidence type="ECO:0000256" key="22">
    <source>
        <dbReference type="ARBA" id="ARBA00023268"/>
    </source>
</evidence>
<evidence type="ECO:0000256" key="20">
    <source>
        <dbReference type="ARBA" id="ARBA00023136"/>
    </source>
</evidence>
<evidence type="ECO:0000256" key="5">
    <source>
        <dbReference type="ARBA" id="ARBA00007739"/>
    </source>
</evidence>
<dbReference type="InterPro" id="IPR036950">
    <property type="entry name" value="PBP_transglycosylase"/>
</dbReference>
<evidence type="ECO:0000256" key="10">
    <source>
        <dbReference type="ARBA" id="ARBA00022645"/>
    </source>
</evidence>
<keyword evidence="17" id="KW-0735">Signal-anchor</keyword>
<keyword evidence="16" id="KW-0133">Cell shape</keyword>
<reference evidence="34" key="1">
    <citation type="submission" date="2016-10" db="EMBL/GenBank/DDBJ databases">
        <authorList>
            <person name="Varghese N."/>
            <person name="Submissions S."/>
        </authorList>
    </citation>
    <scope>NUCLEOTIDE SEQUENCE [LARGE SCALE GENOMIC DNA]</scope>
    <source>
        <strain evidence="34">CGMCC 1.6489</strain>
    </source>
</reference>
<organism evidence="33 34">
    <name type="scientific">Marinobacter segnicrescens</name>
    <dbReference type="NCBI Taxonomy" id="430453"/>
    <lineage>
        <taxon>Bacteria</taxon>
        <taxon>Pseudomonadati</taxon>
        <taxon>Pseudomonadota</taxon>
        <taxon>Gammaproteobacteria</taxon>
        <taxon>Pseudomonadales</taxon>
        <taxon>Marinobacteraceae</taxon>
        <taxon>Marinobacter</taxon>
    </lineage>
</organism>
<evidence type="ECO:0000256" key="13">
    <source>
        <dbReference type="ARBA" id="ARBA00022679"/>
    </source>
</evidence>
<feature type="region of interest" description="Disordered" evidence="28">
    <location>
        <begin position="414"/>
        <end position="438"/>
    </location>
</feature>
<evidence type="ECO:0000256" key="2">
    <source>
        <dbReference type="ARBA" id="ARBA00004249"/>
    </source>
</evidence>
<comment type="pathway">
    <text evidence="27">Glycan biosynthesis.</text>
</comment>
<evidence type="ECO:0000256" key="17">
    <source>
        <dbReference type="ARBA" id="ARBA00022968"/>
    </source>
</evidence>
<dbReference type="AlphaFoldDB" id="A0A1I0DYA9"/>
<evidence type="ECO:0000256" key="23">
    <source>
        <dbReference type="ARBA" id="ARBA00023316"/>
    </source>
</evidence>
<dbReference type="EC" id="3.4.16.4" evidence="6"/>
<comment type="function">
    <text evidence="1">Cell wall formation. Synthesis of cross-linked peptidoglycan from the lipid intermediates. The enzyme has a penicillin-insensitive transglycosylase N-terminal domain (formation of linear glycan strands) and a penicillin-sensitive transpeptidase C-terminal domain (cross-linking of the peptide subunits).</text>
</comment>
<keyword evidence="20 29" id="KW-0472">Membrane</keyword>
<dbReference type="Pfam" id="PF00912">
    <property type="entry name" value="Transgly"/>
    <property type="match status" value="1"/>
</dbReference>
<accession>A0A1I0DYA9</accession>
<evidence type="ECO:0000256" key="3">
    <source>
        <dbReference type="ARBA" id="ARBA00004752"/>
    </source>
</evidence>
<evidence type="ECO:0000256" key="25">
    <source>
        <dbReference type="ARBA" id="ARBA00044770"/>
    </source>
</evidence>
<comment type="similarity">
    <text evidence="4">In the C-terminal section; belongs to the transpeptidase family.</text>
</comment>
<dbReference type="GO" id="GO:0030288">
    <property type="term" value="C:outer membrane-bounded periplasmic space"/>
    <property type="evidence" value="ECO:0007669"/>
    <property type="project" value="TreeGrafter"/>
</dbReference>